<dbReference type="KEGG" id="apln:108738851"/>
<evidence type="ECO:0000256" key="2">
    <source>
        <dbReference type="ARBA" id="ARBA00023054"/>
    </source>
</evidence>
<gene>
    <name evidence="8" type="primary">LOC108738851</name>
</gene>
<dbReference type="InParanoid" id="A0A1W4X557"/>
<evidence type="ECO:0000256" key="3">
    <source>
        <dbReference type="SAM" id="Coils"/>
    </source>
</evidence>
<dbReference type="GO" id="GO:0003352">
    <property type="term" value="P:regulation of cilium movement"/>
    <property type="evidence" value="ECO:0007669"/>
    <property type="project" value="TreeGrafter"/>
</dbReference>
<sequence length="811" mass="95723">MDAIDDTEEQIEREPSVSSPDPFERKLARRLRIQRRAEAIRRQNLPEEEIEEVVEEPTLHQQQYKKSTEVLEKLILQANQLVTNVRVASDSREADRREIEGIGREKIIEQLEEEAKKARDMFDEIADKWLDVLRYNDPLAINDDIANQKEKCDELIRQKDEIIAMLKNEIAEAEKKFSIDQRKQTNDINVLTKRIEKQVTLMRAAYLQELKLIEEVLMVERRMMIDAADKRWEDLYKKRDEQEASNEEKKFQQMEEFEEMMHEHHLNFQERYRDTKIKIERDTEDLQKEFERLKAEILLNSEKMDYNYQVLKRREDENVIIKAQQKRKINKMQDAINAIRTNMRNYITKTDAQFAKLTEQIIKLQHYVLDTDEKSDTIARQNDEKFKELWDFNYERLSTILHKILTIDRILHEQQLGIKWKPPEREIKSKEQLQSYQDALKYLEQEKEKAKEREPVKKKSVSSFSKDSSICSDDKAETNAYRRLLKQIFTVISMRSNFLLDEELQSIFKTQTNDEKTMVKIDGVFEALRVKDPKQIEILVQYFLPYAYCPICRDKSNETITTAPLEDSKSEITATTSTETVSESENIETDEAKEASGSSFDQKAYVEMIDKLKGTGEEIGKVIEDVLDSPHTTTETHSTYESDGEMKGPKISQLKEATPLPHQARPKVDYVEPCRVSCERHHPLMISSIYALRALRDFADEVLPHDFGPKTMTERLSNVRRNISRLLTEEDIKFFWMQFRNVFSPTKEQLWDGLMFGLQKYHEILKDRKKISEEVLCLRHQNNELKRILETYDPGNPNAKPPCPINRPHVI</sequence>
<feature type="coiled-coil region" evidence="3">
    <location>
        <begin position="108"/>
        <end position="183"/>
    </location>
</feature>
<dbReference type="GO" id="GO:0070286">
    <property type="term" value="P:axonemal dynein complex assembly"/>
    <property type="evidence" value="ECO:0007669"/>
    <property type="project" value="InterPro"/>
</dbReference>
<evidence type="ECO:0000256" key="4">
    <source>
        <dbReference type="SAM" id="MobiDB-lite"/>
    </source>
</evidence>
<dbReference type="InterPro" id="IPR039505">
    <property type="entry name" value="DRC1/2_N"/>
</dbReference>
<reference evidence="8" key="1">
    <citation type="submission" date="2025-08" db="UniProtKB">
        <authorList>
            <consortium name="RefSeq"/>
        </authorList>
    </citation>
    <scope>IDENTIFICATION</scope>
    <source>
        <tissue evidence="8">Entire body</tissue>
    </source>
</reference>
<dbReference type="Proteomes" id="UP000192223">
    <property type="component" value="Unplaced"/>
</dbReference>
<feature type="domain" description="Dynein regulatory complex protein 1/2 N-terminal" evidence="5">
    <location>
        <begin position="87"/>
        <end position="188"/>
    </location>
</feature>
<protein>
    <submittedName>
        <fullName evidence="8">Dynein regulatory complex protein 1</fullName>
    </submittedName>
</protein>
<dbReference type="GO" id="GO:0060285">
    <property type="term" value="P:cilium-dependent cell motility"/>
    <property type="evidence" value="ECO:0007669"/>
    <property type="project" value="TreeGrafter"/>
</dbReference>
<evidence type="ECO:0000313" key="8">
    <source>
        <dbReference type="RefSeq" id="XP_018327952.1"/>
    </source>
</evidence>
<feature type="region of interest" description="Disordered" evidence="4">
    <location>
        <begin position="563"/>
        <end position="599"/>
    </location>
</feature>
<dbReference type="GeneID" id="108738851"/>
<dbReference type="RefSeq" id="XP_018327952.1">
    <property type="nucleotide sequence ID" value="XM_018472450.1"/>
</dbReference>
<keyword evidence="7" id="KW-1185">Reference proteome</keyword>
<dbReference type="Pfam" id="PF14775">
    <property type="entry name" value="NYD-SP28_assoc"/>
    <property type="match status" value="1"/>
</dbReference>
<dbReference type="InterPro" id="IPR039750">
    <property type="entry name" value="DRC1/DRC2"/>
</dbReference>
<evidence type="ECO:0000313" key="7">
    <source>
        <dbReference type="Proteomes" id="UP000192223"/>
    </source>
</evidence>
<dbReference type="OrthoDB" id="10260459at2759"/>
<dbReference type="PANTHER" id="PTHR21625">
    <property type="entry name" value="NYD-SP28 PROTEIN"/>
    <property type="match status" value="1"/>
</dbReference>
<organism evidence="7 8">
    <name type="scientific">Agrilus planipennis</name>
    <name type="common">Emerald ash borer</name>
    <name type="synonym">Agrilus marcopoli</name>
    <dbReference type="NCBI Taxonomy" id="224129"/>
    <lineage>
        <taxon>Eukaryota</taxon>
        <taxon>Metazoa</taxon>
        <taxon>Ecdysozoa</taxon>
        <taxon>Arthropoda</taxon>
        <taxon>Hexapoda</taxon>
        <taxon>Insecta</taxon>
        <taxon>Pterygota</taxon>
        <taxon>Neoptera</taxon>
        <taxon>Endopterygota</taxon>
        <taxon>Coleoptera</taxon>
        <taxon>Polyphaga</taxon>
        <taxon>Elateriformia</taxon>
        <taxon>Buprestoidea</taxon>
        <taxon>Buprestidae</taxon>
        <taxon>Agrilinae</taxon>
        <taxon>Agrilus</taxon>
    </lineage>
</organism>
<feature type="region of interest" description="Disordered" evidence="4">
    <location>
        <begin position="1"/>
        <end position="23"/>
    </location>
</feature>
<dbReference type="GO" id="GO:0005858">
    <property type="term" value="C:axonemal dynein complex"/>
    <property type="evidence" value="ECO:0007669"/>
    <property type="project" value="InterPro"/>
</dbReference>
<evidence type="ECO:0000259" key="6">
    <source>
        <dbReference type="Pfam" id="PF14775"/>
    </source>
</evidence>
<dbReference type="FunCoup" id="A0A1W4X557">
    <property type="interactions" value="31"/>
</dbReference>
<name>A0A1W4X557_AGRPL</name>
<evidence type="ECO:0000259" key="5">
    <source>
        <dbReference type="Pfam" id="PF14772"/>
    </source>
</evidence>
<feature type="compositionally biased region" description="Low complexity" evidence="4">
    <location>
        <begin position="571"/>
        <end position="584"/>
    </location>
</feature>
<dbReference type="STRING" id="224129.A0A1W4X557"/>
<feature type="coiled-coil region" evidence="3">
    <location>
        <begin position="269"/>
        <end position="296"/>
    </location>
</feature>
<dbReference type="InterPro" id="IPR029440">
    <property type="entry name" value="DRC1_C"/>
</dbReference>
<comment type="similarity">
    <text evidence="1">Belongs to the DRC1 family.</text>
</comment>
<feature type="domain" description="Dynein regulatory complex protein 1 C-terminal" evidence="6">
    <location>
        <begin position="735"/>
        <end position="792"/>
    </location>
</feature>
<proteinExistence type="inferred from homology"/>
<evidence type="ECO:0000256" key="1">
    <source>
        <dbReference type="ARBA" id="ARBA00009688"/>
    </source>
</evidence>
<dbReference type="Pfam" id="PF14772">
    <property type="entry name" value="NYD-SP28"/>
    <property type="match status" value="1"/>
</dbReference>
<dbReference type="PANTHER" id="PTHR21625:SF1">
    <property type="entry name" value="DYNEIN REGULATORY COMPLEX PROTEIN 1"/>
    <property type="match status" value="1"/>
</dbReference>
<keyword evidence="2 3" id="KW-0175">Coiled coil</keyword>
<accession>A0A1W4X557</accession>
<dbReference type="AlphaFoldDB" id="A0A1W4X557"/>